<dbReference type="AlphaFoldDB" id="A0A2G9V0K6"/>
<dbReference type="Proteomes" id="UP000230423">
    <property type="component" value="Unassembled WGS sequence"/>
</dbReference>
<accession>A0A2G9V0K6</accession>
<protein>
    <recommendedName>
        <fullName evidence="4">Endonuclease/exonuclease/phosphatase domain-containing protein</fullName>
    </recommendedName>
</protein>
<keyword evidence="3" id="KW-1185">Reference proteome</keyword>
<proteinExistence type="predicted"/>
<name>A0A2G9V0K6_TELCI</name>
<evidence type="ECO:0000313" key="2">
    <source>
        <dbReference type="EMBL" id="PIO76005.1"/>
    </source>
</evidence>
<evidence type="ECO:0000256" key="1">
    <source>
        <dbReference type="SAM" id="MobiDB-lite"/>
    </source>
</evidence>
<dbReference type="EMBL" id="KZ345087">
    <property type="protein sequence ID" value="PIO76005.1"/>
    <property type="molecule type" value="Genomic_DNA"/>
</dbReference>
<organism evidence="2 3">
    <name type="scientific">Teladorsagia circumcincta</name>
    <name type="common">Brown stomach worm</name>
    <name type="synonym">Ostertagia circumcincta</name>
    <dbReference type="NCBI Taxonomy" id="45464"/>
    <lineage>
        <taxon>Eukaryota</taxon>
        <taxon>Metazoa</taxon>
        <taxon>Ecdysozoa</taxon>
        <taxon>Nematoda</taxon>
        <taxon>Chromadorea</taxon>
        <taxon>Rhabditida</taxon>
        <taxon>Rhabditina</taxon>
        <taxon>Rhabditomorpha</taxon>
        <taxon>Strongyloidea</taxon>
        <taxon>Trichostrongylidae</taxon>
        <taxon>Teladorsagia</taxon>
    </lineage>
</organism>
<gene>
    <name evidence="2" type="ORF">TELCIR_01927</name>
</gene>
<dbReference type="InterPro" id="IPR036691">
    <property type="entry name" value="Endo/exonu/phosph_ase_sf"/>
</dbReference>
<reference evidence="2 3" key="1">
    <citation type="submission" date="2015-09" db="EMBL/GenBank/DDBJ databases">
        <title>Draft genome of the parasitic nematode Teladorsagia circumcincta isolate WARC Sus (inbred).</title>
        <authorList>
            <person name="Mitreva M."/>
        </authorList>
    </citation>
    <scope>NUCLEOTIDE SEQUENCE [LARGE SCALE GENOMIC DNA]</scope>
    <source>
        <strain evidence="2 3">S</strain>
    </source>
</reference>
<sequence length="122" mass="13534">MVAGSFEREKPKMVHKRQEGGWGEKETVGVENKTLLPSGTGLVNQTGTGLTNYTRFKDADGEERGFAGCLDYIWTDSTVKLHRMAPRPSLELLTKYGAIPSKIAPSDHVPLICELDFEKESH</sequence>
<evidence type="ECO:0008006" key="4">
    <source>
        <dbReference type="Google" id="ProtNLM"/>
    </source>
</evidence>
<feature type="region of interest" description="Disordered" evidence="1">
    <location>
        <begin position="1"/>
        <end position="26"/>
    </location>
</feature>
<dbReference type="SUPFAM" id="SSF56219">
    <property type="entry name" value="DNase I-like"/>
    <property type="match status" value="1"/>
</dbReference>
<evidence type="ECO:0000313" key="3">
    <source>
        <dbReference type="Proteomes" id="UP000230423"/>
    </source>
</evidence>
<dbReference type="OrthoDB" id="412787at2759"/>
<dbReference type="Gene3D" id="4.10.60.20">
    <property type="match status" value="1"/>
</dbReference>